<name>A0ABP6WL84_9PSEU</name>
<feature type="transmembrane region" description="Helical" evidence="4">
    <location>
        <begin position="96"/>
        <end position="115"/>
    </location>
</feature>
<dbReference type="GO" id="GO:0016301">
    <property type="term" value="F:kinase activity"/>
    <property type="evidence" value="ECO:0007669"/>
    <property type="project" value="UniProtKB-KW"/>
</dbReference>
<dbReference type="CDD" id="cd16917">
    <property type="entry name" value="HATPase_UhpB-NarQ-NarX-like"/>
    <property type="match status" value="1"/>
</dbReference>
<evidence type="ECO:0000313" key="7">
    <source>
        <dbReference type="Proteomes" id="UP001500689"/>
    </source>
</evidence>
<dbReference type="InterPro" id="IPR050482">
    <property type="entry name" value="Sensor_HK_TwoCompSys"/>
</dbReference>
<dbReference type="Pfam" id="PF07730">
    <property type="entry name" value="HisKA_3"/>
    <property type="match status" value="1"/>
</dbReference>
<proteinExistence type="predicted"/>
<keyword evidence="4" id="KW-0472">Membrane</keyword>
<dbReference type="InterPro" id="IPR011712">
    <property type="entry name" value="Sig_transdc_His_kin_sub3_dim/P"/>
</dbReference>
<keyword evidence="4" id="KW-1133">Transmembrane helix</keyword>
<keyword evidence="1" id="KW-0808">Transferase</keyword>
<dbReference type="Proteomes" id="UP001500689">
    <property type="component" value="Unassembled WGS sequence"/>
</dbReference>
<feature type="domain" description="Signal transduction histidine kinase subgroup 3 dimerisation and phosphoacceptor" evidence="5">
    <location>
        <begin position="203"/>
        <end position="271"/>
    </location>
</feature>
<dbReference type="PANTHER" id="PTHR24421">
    <property type="entry name" value="NITRATE/NITRITE SENSOR PROTEIN NARX-RELATED"/>
    <property type="match status" value="1"/>
</dbReference>
<feature type="transmembrane region" description="Helical" evidence="4">
    <location>
        <begin position="63"/>
        <end position="84"/>
    </location>
</feature>
<keyword evidence="7" id="KW-1185">Reference proteome</keyword>
<dbReference type="Gene3D" id="3.30.565.10">
    <property type="entry name" value="Histidine kinase-like ATPase, C-terminal domain"/>
    <property type="match status" value="1"/>
</dbReference>
<evidence type="ECO:0000256" key="1">
    <source>
        <dbReference type="ARBA" id="ARBA00022679"/>
    </source>
</evidence>
<evidence type="ECO:0000259" key="5">
    <source>
        <dbReference type="Pfam" id="PF07730"/>
    </source>
</evidence>
<feature type="transmembrane region" description="Helical" evidence="4">
    <location>
        <begin position="135"/>
        <end position="155"/>
    </location>
</feature>
<dbReference type="InterPro" id="IPR036890">
    <property type="entry name" value="HATPase_C_sf"/>
</dbReference>
<protein>
    <submittedName>
        <fullName evidence="6">Sensor histidine kinase</fullName>
    </submittedName>
</protein>
<keyword evidence="2 6" id="KW-0418">Kinase</keyword>
<comment type="caution">
    <text evidence="6">The sequence shown here is derived from an EMBL/GenBank/DDBJ whole genome shotgun (WGS) entry which is preliminary data.</text>
</comment>
<evidence type="ECO:0000256" key="3">
    <source>
        <dbReference type="ARBA" id="ARBA00023012"/>
    </source>
</evidence>
<dbReference type="Gene3D" id="1.20.5.1930">
    <property type="match status" value="1"/>
</dbReference>
<feature type="transmembrane region" description="Helical" evidence="4">
    <location>
        <begin position="162"/>
        <end position="185"/>
    </location>
</feature>
<evidence type="ECO:0000256" key="4">
    <source>
        <dbReference type="SAM" id="Phobius"/>
    </source>
</evidence>
<sequence>MLGVGRRDSDGFSMWQWPDWSFWEDRRGGKVNRARVAALVVNGTAVLFLFFHGMAIADGDNGALRTGVALGLLGGYGLSCVLALWYGPVSPPRTRIAFVAVLFTLGSAPTFVLGAPHDLTDLTYAIAIGLTLLPLRYSLLLGPATVLGQIGWSLLGDGTVHWAAVLTLVLVTVFLGSILALNFTIGHLRVAREQVKRMAVTEERERVARDLHDILGHSLSTMTVKLGLARRILESADDIGPAVSEIRELEGLSRQALSDVRATVSGYRTVTLATEIAGARIALRAAGVRAELPTVADDVPSELQPVFGYVVREAVTNVLRHSDAQSCTIRLGHDWVEISDNGTDVPETTAGHGLTGLAERLAAVSGTVEHGRCPGGGFRVLARGPASPAEAGPR</sequence>
<dbReference type="PANTHER" id="PTHR24421:SF63">
    <property type="entry name" value="SENSOR HISTIDINE KINASE DESK"/>
    <property type="match status" value="1"/>
</dbReference>
<gene>
    <name evidence="6" type="ORF">GCM10022222_39880</name>
</gene>
<reference evidence="7" key="1">
    <citation type="journal article" date="2019" name="Int. J. Syst. Evol. Microbiol.">
        <title>The Global Catalogue of Microorganisms (GCM) 10K type strain sequencing project: providing services to taxonomists for standard genome sequencing and annotation.</title>
        <authorList>
            <consortium name="The Broad Institute Genomics Platform"/>
            <consortium name="The Broad Institute Genome Sequencing Center for Infectious Disease"/>
            <person name="Wu L."/>
            <person name="Ma J."/>
        </authorList>
    </citation>
    <scope>NUCLEOTIDE SEQUENCE [LARGE SCALE GENOMIC DNA]</scope>
    <source>
        <strain evidence="7">JCM 16898</strain>
    </source>
</reference>
<dbReference type="SUPFAM" id="SSF55874">
    <property type="entry name" value="ATPase domain of HSP90 chaperone/DNA topoisomerase II/histidine kinase"/>
    <property type="match status" value="1"/>
</dbReference>
<dbReference type="EMBL" id="BAAAZN010000008">
    <property type="protein sequence ID" value="GAA3552287.1"/>
    <property type="molecule type" value="Genomic_DNA"/>
</dbReference>
<keyword evidence="4" id="KW-0812">Transmembrane</keyword>
<evidence type="ECO:0000256" key="2">
    <source>
        <dbReference type="ARBA" id="ARBA00022777"/>
    </source>
</evidence>
<feature type="transmembrane region" description="Helical" evidence="4">
    <location>
        <begin position="36"/>
        <end position="57"/>
    </location>
</feature>
<accession>A0ABP6WL84</accession>
<organism evidence="6 7">
    <name type="scientific">Amycolatopsis ultiminotia</name>
    <dbReference type="NCBI Taxonomy" id="543629"/>
    <lineage>
        <taxon>Bacteria</taxon>
        <taxon>Bacillati</taxon>
        <taxon>Actinomycetota</taxon>
        <taxon>Actinomycetes</taxon>
        <taxon>Pseudonocardiales</taxon>
        <taxon>Pseudonocardiaceae</taxon>
        <taxon>Amycolatopsis</taxon>
    </lineage>
</organism>
<evidence type="ECO:0000313" key="6">
    <source>
        <dbReference type="EMBL" id="GAA3552287.1"/>
    </source>
</evidence>
<keyword evidence="3" id="KW-0902">Two-component regulatory system</keyword>